<dbReference type="EMBL" id="JASJOU010000018">
    <property type="protein sequence ID" value="MDJ1505832.1"/>
    <property type="molecule type" value="Genomic_DNA"/>
</dbReference>
<evidence type="ECO:0008006" key="3">
    <source>
        <dbReference type="Google" id="ProtNLM"/>
    </source>
</evidence>
<name>A0AAE3UJE8_9BACT</name>
<evidence type="ECO:0000313" key="2">
    <source>
        <dbReference type="Proteomes" id="UP001232063"/>
    </source>
</evidence>
<keyword evidence="2" id="KW-1185">Reference proteome</keyword>
<dbReference type="RefSeq" id="WP_314518290.1">
    <property type="nucleotide sequence ID" value="NZ_JASJOU010000018.1"/>
</dbReference>
<evidence type="ECO:0000313" key="1">
    <source>
        <dbReference type="EMBL" id="MDJ1505832.1"/>
    </source>
</evidence>
<organism evidence="1 2">
    <name type="scientific">Xanthocytophaga agilis</name>
    <dbReference type="NCBI Taxonomy" id="3048010"/>
    <lineage>
        <taxon>Bacteria</taxon>
        <taxon>Pseudomonadati</taxon>
        <taxon>Bacteroidota</taxon>
        <taxon>Cytophagia</taxon>
        <taxon>Cytophagales</taxon>
        <taxon>Rhodocytophagaceae</taxon>
        <taxon>Xanthocytophaga</taxon>
    </lineage>
</organism>
<comment type="caution">
    <text evidence="1">The sequence shown here is derived from an EMBL/GenBank/DDBJ whole genome shotgun (WGS) entry which is preliminary data.</text>
</comment>
<protein>
    <recommendedName>
        <fullName evidence="3">DUF4595 domain-containing protein</fullName>
    </recommendedName>
</protein>
<proteinExistence type="predicted"/>
<gene>
    <name evidence="1" type="ORF">QNI22_34565</name>
</gene>
<dbReference type="Proteomes" id="UP001232063">
    <property type="component" value="Unassembled WGS sequence"/>
</dbReference>
<accession>A0AAE3UJE8</accession>
<dbReference type="PROSITE" id="PS51257">
    <property type="entry name" value="PROKAR_LIPOPROTEIN"/>
    <property type="match status" value="1"/>
</dbReference>
<dbReference type="AlphaFoldDB" id="A0AAE3UJE8"/>
<sequence length="292" mass="32176">MKIYQNHTNPLLFVLLVLITLVSSCQKENDIVPQDGSTDKSARAGISIPSIQLGYISSISLGSGKTINFYYRSGSKVPNMAVISDALKAPSRGITTTRWGFAYDSNLRLTTVTGDDGTVINVSTSTDGKITGASCSLNGFFQFSQSFFYDASNRIDHFQYNIAGANNQYAFTYLSNGNLNTVTRTGSPVYGNFTIQATRYDSHLSPWVTAKSNIAFWWMETVAYDLARTPGQWLSYTNNVTTYTFTDLTGLASNVSVNYSYDSGWGFAAQLLATNTNSAYYPGPYAFTYFYQ</sequence>
<reference evidence="1" key="1">
    <citation type="submission" date="2023-05" db="EMBL/GenBank/DDBJ databases">
        <authorList>
            <person name="Zhang X."/>
        </authorList>
    </citation>
    <scope>NUCLEOTIDE SEQUENCE</scope>
    <source>
        <strain evidence="1">BD1B2-1</strain>
    </source>
</reference>